<protein>
    <submittedName>
        <fullName evidence="2">Molybdenum-dependent DNA-binding transcriptional regulator ModE</fullName>
    </submittedName>
</protein>
<dbReference type="EMBL" id="JAVDRD010000005">
    <property type="protein sequence ID" value="MDR6511571.1"/>
    <property type="molecule type" value="Genomic_DNA"/>
</dbReference>
<organism evidence="2 3">
    <name type="scientific">Novosphingobium capsulatum</name>
    <dbReference type="NCBI Taxonomy" id="13688"/>
    <lineage>
        <taxon>Bacteria</taxon>
        <taxon>Pseudomonadati</taxon>
        <taxon>Pseudomonadota</taxon>
        <taxon>Alphaproteobacteria</taxon>
        <taxon>Sphingomonadales</taxon>
        <taxon>Sphingomonadaceae</taxon>
        <taxon>Novosphingobium</taxon>
    </lineage>
</organism>
<dbReference type="InterPro" id="IPR000847">
    <property type="entry name" value="LysR_HTH_N"/>
</dbReference>
<keyword evidence="2" id="KW-0238">DNA-binding</keyword>
<reference evidence="2 3" key="1">
    <citation type="submission" date="2023-07" db="EMBL/GenBank/DDBJ databases">
        <title>Sorghum-associated microbial communities from plants grown in Nebraska, USA.</title>
        <authorList>
            <person name="Schachtman D."/>
        </authorList>
    </citation>
    <scope>NUCLEOTIDE SEQUENCE [LARGE SCALE GENOMIC DNA]</scope>
    <source>
        <strain evidence="2 3">DS1027</strain>
    </source>
</reference>
<dbReference type="PROSITE" id="PS50931">
    <property type="entry name" value="HTH_LYSR"/>
    <property type="match status" value="1"/>
</dbReference>
<name>A0ABU1MML4_9SPHN</name>
<dbReference type="InterPro" id="IPR036388">
    <property type="entry name" value="WH-like_DNA-bd_sf"/>
</dbReference>
<accession>A0ABU1MML4</accession>
<evidence type="ECO:0000313" key="3">
    <source>
        <dbReference type="Proteomes" id="UP001184150"/>
    </source>
</evidence>
<evidence type="ECO:0000259" key="1">
    <source>
        <dbReference type="PROSITE" id="PS50931"/>
    </source>
</evidence>
<comment type="caution">
    <text evidence="2">The sequence shown here is derived from an EMBL/GenBank/DDBJ whole genome shotgun (WGS) entry which is preliminary data.</text>
</comment>
<dbReference type="InterPro" id="IPR036390">
    <property type="entry name" value="WH_DNA-bd_sf"/>
</dbReference>
<dbReference type="GO" id="GO:0003677">
    <property type="term" value="F:DNA binding"/>
    <property type="evidence" value="ECO:0007669"/>
    <property type="project" value="UniProtKB-KW"/>
</dbReference>
<dbReference type="SUPFAM" id="SSF46785">
    <property type="entry name" value="Winged helix' DNA-binding domain"/>
    <property type="match status" value="1"/>
</dbReference>
<keyword evidence="3" id="KW-1185">Reference proteome</keyword>
<gene>
    <name evidence="2" type="ORF">J2792_002443</name>
</gene>
<feature type="domain" description="HTH lysR-type" evidence="1">
    <location>
        <begin position="2"/>
        <end position="44"/>
    </location>
</feature>
<dbReference type="Pfam" id="PF00126">
    <property type="entry name" value="HTH_1"/>
    <property type="match status" value="1"/>
</dbReference>
<sequence>MIDPRHLTHLLAIHEHGSLSLAGQALNLSQPALSNSIAILEQRLEHQSWSAMRGGQSSMNWALLWSGGRGKSGPCSIRPARKPCCCAADGSAPLRWG</sequence>
<proteinExistence type="predicted"/>
<dbReference type="RefSeq" id="WP_169050005.1">
    <property type="nucleotide sequence ID" value="NZ_JAVDRD010000005.1"/>
</dbReference>
<dbReference type="Proteomes" id="UP001184150">
    <property type="component" value="Unassembled WGS sequence"/>
</dbReference>
<evidence type="ECO:0000313" key="2">
    <source>
        <dbReference type="EMBL" id="MDR6511571.1"/>
    </source>
</evidence>
<dbReference type="Gene3D" id="1.10.10.10">
    <property type="entry name" value="Winged helix-like DNA-binding domain superfamily/Winged helix DNA-binding domain"/>
    <property type="match status" value="1"/>
</dbReference>